<accession>D4ZGW8</accession>
<dbReference type="STRING" id="637905.SVI_0946"/>
<feature type="domain" description="Haemolysin-type calcium binding-related" evidence="4">
    <location>
        <begin position="1280"/>
        <end position="1318"/>
    </location>
</feature>
<name>D4ZGW8_SHEVD</name>
<comment type="subcellular location">
    <subcellularLocation>
        <location evidence="1">Secreted</location>
    </subcellularLocation>
</comment>
<evidence type="ECO:0000313" key="5">
    <source>
        <dbReference type="EMBL" id="BAJ00917.1"/>
    </source>
</evidence>
<feature type="domain" description="Haemolysin-type calcium binding-related" evidence="4">
    <location>
        <begin position="2008"/>
        <end position="2046"/>
    </location>
</feature>
<reference evidence="6" key="1">
    <citation type="journal article" date="2010" name="Mol. Biosyst.">
        <title>Complete genome sequence and comparative analysis of Shewanella violacea, a psychrophilic and piezophilic bacterium from deep sea floor sediments.</title>
        <authorList>
            <person name="Aono E."/>
            <person name="Baba T."/>
            <person name="Ara T."/>
            <person name="Nishi T."/>
            <person name="Nakamichi T."/>
            <person name="Inamoto E."/>
            <person name="Toyonaga H."/>
            <person name="Hasegawa M."/>
            <person name="Takai Y."/>
            <person name="Okumura Y."/>
            <person name="Baba M."/>
            <person name="Tomita M."/>
            <person name="Kato C."/>
            <person name="Oshima T."/>
            <person name="Nakasone K."/>
            <person name="Mori H."/>
        </authorList>
    </citation>
    <scope>NUCLEOTIDE SEQUENCE [LARGE SCALE GENOMIC DNA]</scope>
    <source>
        <strain evidence="6">JCM 10179 / CIP 106290 / LMG 19151 / DSS12</strain>
    </source>
</reference>
<dbReference type="GO" id="GO:0005509">
    <property type="term" value="F:calcium ion binding"/>
    <property type="evidence" value="ECO:0007669"/>
    <property type="project" value="InterPro"/>
</dbReference>
<feature type="domain" description="Haemolysin-type calcium binding-related" evidence="4">
    <location>
        <begin position="2188"/>
        <end position="2217"/>
    </location>
</feature>
<dbReference type="Gene3D" id="2.150.10.10">
    <property type="entry name" value="Serralysin-like metalloprotease, C-terminal"/>
    <property type="match status" value="14"/>
</dbReference>
<keyword evidence="2" id="KW-0964">Secreted</keyword>
<feature type="domain" description="Haemolysin-type calcium binding-related" evidence="4">
    <location>
        <begin position="916"/>
        <end position="954"/>
    </location>
</feature>
<dbReference type="eggNOG" id="COG2931">
    <property type="taxonomic scope" value="Bacteria"/>
</dbReference>
<keyword evidence="3" id="KW-0106">Calcium</keyword>
<dbReference type="PRINTS" id="PR00313">
    <property type="entry name" value="CABNDNGRPT"/>
</dbReference>
<keyword evidence="6" id="KW-1185">Reference proteome</keyword>
<dbReference type="PANTHER" id="PTHR38340:SF1">
    <property type="entry name" value="S-LAYER PROTEIN"/>
    <property type="match status" value="1"/>
</dbReference>
<dbReference type="PANTHER" id="PTHR38340">
    <property type="entry name" value="S-LAYER PROTEIN"/>
    <property type="match status" value="1"/>
</dbReference>
<evidence type="ECO:0000256" key="3">
    <source>
        <dbReference type="ARBA" id="ARBA00022837"/>
    </source>
</evidence>
<dbReference type="SUPFAM" id="SSF51120">
    <property type="entry name" value="beta-Roll"/>
    <property type="match status" value="8"/>
</dbReference>
<dbReference type="GO" id="GO:0005576">
    <property type="term" value="C:extracellular region"/>
    <property type="evidence" value="ECO:0007669"/>
    <property type="project" value="UniProtKB-SubCell"/>
</dbReference>
<protein>
    <submittedName>
        <fullName evidence="5">RTX toxin, putative</fullName>
    </submittedName>
</protein>
<sequence>MSYPYPEVVNDNTVHWENEQGEQIEASSDGSIKVTDSKGNTATVTFVGDEAGTVAVDYGNGQISYYDGEYGVSIPLAGGIQYNYDSKTGDYSFDMSVKTPGSKFLGAGMDAKLKGNSSTGVTGMDFSASLTAGVGVANAKLTAGISVGENGKLTGVTSLVLETPLGDIPIAEGEVGLGSLDPNAWLEHSGIFGDTSLGNAYQLLASRGLYLDGMNNGSIPGGMSHQEWLDQLNAAADLKIDSDLQLDANAIEQSMVRRDPLVFDLDGDGIETVSSDAGIIFDHDGDGIKQGTGWVGADDGLLVLDINGNGTIDSGKELFGDNTDLANGEKARNGFAALRDLDSNGDGIIDSNDAVYSQLKIWQDANQDGISQASEMKTLSELDIASINLNDAEYVNQIQEDNLISFTSEYTDSEGNAHSFGTLDFAVNGFHREFNAIAISEEAQGIVDFKGSGYVRDLREAATQNADLLAIYNQFSQATTRAEQDSLIDKLLAEWVTSKGNMSSHTSGEGLLAERLKQATLNFSLSETSDVTQGADKTRWVYSDFYIHDHIPVEYHEQLYKFAETPSGYLFSDNYFSKSSAYLLNNGFTELASGPIVNGSFEASHPTEQIEQMLYILEMFSGRSISATQFVLNGQRGFLAMHFDAVGPVINAYENLRSNIFNSLMFSTRLAHISDSIEIVFDVDGLSYDMTAWEAELIKLIEADPATGVADAMSALDFYEPYISQSDWSQGAFMSQLFNEILPELSPDADPISFFPSAYVEEITEAQLATELEGNKIAATGSDGDDTIRARSGSNSGVFILANNGNDRVFGANGDDYIDGGSGDDYLYGSNGHDQLVGGEGNDILDGGNGDDVLSGGAGNDVLTGGYGNDRFLFGYGDGQDTLSDYDTSTTNKDTLAFGANISIADVTLVKSGNSLVVQLAGSTDQISIMNWFVSSRYQLESFEFADGTVYSREDMLSLLPVESKGTDANDSLTGYTGTDTMYGGAGNDTLSSVDGDDKLYGEAGDDKLTAGNGVDQLFGGEGNDTLDGGYGDDLLSGGAGNDVLTGGYGNDRFLFGYGDGQDTLSDYDTSTTNKDTLVFGANISIADVTLVKSGNSLVVQLAGSTDQISIMNWFVSSRYQLESFEFADGTVYSREDMLSLLPVESKGTDANDSLTGYTGTDTMYGGAGNDTLSSVDGDDKLYGEAGDDKLTAGNGVDQLFGGEGNDTLDGGYGDDLLSGGAGNDVLTGGYGNDRFLFGYGDGQDTLSDYDTSTTNKDTLVFGANISIADVTLVKSGNSLVVQLAGSTDQISIMNWFVSSRYQLESFEFADGTVYSREDMLSLLPVESKGTDANDSLTGYTGTDTMYGGAGNDTLSSVDGDDKLYGEAGDDKLTAGNGVDQLFGGEGNDTLDGGYGDDLLSGGAGNDVLTGGYGNDRFLFGYGDGQDTLSDYDTSTTNKDTLVFGANISIADVTLVKSGNSLVVQLAGSTDQISIMNWFVSSRYQLESFEFADGTVYSREDMLSLLPVESKGTDANDSLTGYTGTDTMYGGAGNDTLSSVDGDDKLYGEAGDDKLTAGNGVDQLFGGEGNDTLDGGYGDDLLSGGAGNDVLTGGYGNDRFLFGYGDGQDTLSDYDTSTTNKDTLVFGANISIADVTLVKSGNSLVVQLAGSTDQISIMNWFVSSRYQLESFEFADGTVYSREDMLSLLPVESKGTDANDSLTGYTGTDTMYGGAGNDTLSSVDGDDKLYGEAGDDKLTAGNGVDQLFGGEGNDTLDGGYGDDLLSGGAGNDVLTGGYGNDRFLFGYGDGQDTLSDYDTSATNKDTLVFGANISIADVTLVKSGNSLVVQLAGSTDQISIMNWFVSSRYQLESFEFADGTVYSREDMLSLLPVESKGTDANDSLTGYTGTDTMYGGAGNDTLSSVDGDDKLYGEAGDDKLTAGNGVDQLFGGEGNDTLDGGYGDDLLSGGAGNDVLTGGYGNDRFLFGYGDGQDTLSDYDTSATNKDTLVFGANISIADVTLVKSGNSLVVQLAGSTDQISIMNWFVSSRYQLESFEFADGTVYSREDMLSLLPVESKGTDANDSLTGYTGTDTMYGGAGNDTLSSVDGDDKLYGEAGDDKLTAGNGVDQLFGGEGNDTLDGGYGDDLLSGGAGNDTLNAGGGSDIYQFGSGSGQDIINNYDSSSSSIDVARFDDVSIEDLWFSRDGNNLQINIIGTDDQVEVNNWYNDTNYQLDQIQVGGSVLLNNQLEQLVSAMASFDVPSNAGSVVTQATKDELQPILVESWQTL</sequence>
<dbReference type="EMBL" id="AP011177">
    <property type="protein sequence ID" value="BAJ00917.1"/>
    <property type="molecule type" value="Genomic_DNA"/>
</dbReference>
<feature type="domain" description="Haemolysin-type calcium binding-related" evidence="4">
    <location>
        <begin position="1644"/>
        <end position="1682"/>
    </location>
</feature>
<dbReference type="OrthoDB" id="1676884at2"/>
<dbReference type="KEGG" id="svo:SVI_0946"/>
<dbReference type="PROSITE" id="PS00330">
    <property type="entry name" value="HEMOLYSIN_CALCIUM"/>
    <property type="match status" value="16"/>
</dbReference>
<feature type="domain" description="Haemolysin-type calcium binding-related" evidence="4">
    <location>
        <begin position="1826"/>
        <end position="1864"/>
    </location>
</feature>
<dbReference type="InterPro" id="IPR011049">
    <property type="entry name" value="Serralysin-like_metalloprot_C"/>
</dbReference>
<evidence type="ECO:0000256" key="1">
    <source>
        <dbReference type="ARBA" id="ARBA00004613"/>
    </source>
</evidence>
<dbReference type="Proteomes" id="UP000002350">
    <property type="component" value="Chromosome"/>
</dbReference>
<dbReference type="Pfam" id="PF06594">
    <property type="entry name" value="HCBP_related"/>
    <property type="match status" value="8"/>
</dbReference>
<evidence type="ECO:0000256" key="2">
    <source>
        <dbReference type="ARBA" id="ARBA00022525"/>
    </source>
</evidence>
<evidence type="ECO:0000313" key="6">
    <source>
        <dbReference type="Proteomes" id="UP000002350"/>
    </source>
</evidence>
<dbReference type="InterPro" id="IPR001343">
    <property type="entry name" value="Hemolysn_Ca-bd"/>
</dbReference>
<feature type="domain" description="Haemolysin-type calcium binding-related" evidence="4">
    <location>
        <begin position="1098"/>
        <end position="1136"/>
    </location>
</feature>
<dbReference type="InterPro" id="IPR010566">
    <property type="entry name" value="Haemolys_ca-bd"/>
</dbReference>
<organism evidence="5 6">
    <name type="scientific">Shewanella violacea (strain JCM 10179 / CIP 106290 / LMG 19151 / DSS12)</name>
    <dbReference type="NCBI Taxonomy" id="637905"/>
    <lineage>
        <taxon>Bacteria</taxon>
        <taxon>Pseudomonadati</taxon>
        <taxon>Pseudomonadota</taxon>
        <taxon>Gammaproteobacteria</taxon>
        <taxon>Alteromonadales</taxon>
        <taxon>Shewanellaceae</taxon>
        <taxon>Shewanella</taxon>
    </lineage>
</organism>
<feature type="domain" description="Haemolysin-type calcium binding-related" evidence="4">
    <location>
        <begin position="1462"/>
        <end position="1500"/>
    </location>
</feature>
<dbReference type="InterPro" id="IPR050557">
    <property type="entry name" value="RTX_toxin/Mannuronan_C5-epim"/>
</dbReference>
<dbReference type="RefSeq" id="WP_013050228.1">
    <property type="nucleotide sequence ID" value="NC_014012.1"/>
</dbReference>
<dbReference type="Pfam" id="PF00353">
    <property type="entry name" value="HemolysinCabind"/>
    <property type="match status" value="23"/>
</dbReference>
<dbReference type="InterPro" id="IPR018511">
    <property type="entry name" value="Hemolysin-typ_Ca-bd_CS"/>
</dbReference>
<evidence type="ECO:0000259" key="4">
    <source>
        <dbReference type="Pfam" id="PF06594"/>
    </source>
</evidence>
<dbReference type="HOGENOM" id="CLU_001954_1_0_6"/>
<proteinExistence type="predicted"/>
<gene>
    <name evidence="5" type="ordered locus">SVI_0946</name>
</gene>